<organism evidence="1 2">
    <name type="scientific">Crepidotus variabilis</name>
    <dbReference type="NCBI Taxonomy" id="179855"/>
    <lineage>
        <taxon>Eukaryota</taxon>
        <taxon>Fungi</taxon>
        <taxon>Dikarya</taxon>
        <taxon>Basidiomycota</taxon>
        <taxon>Agaricomycotina</taxon>
        <taxon>Agaricomycetes</taxon>
        <taxon>Agaricomycetidae</taxon>
        <taxon>Agaricales</taxon>
        <taxon>Agaricineae</taxon>
        <taxon>Crepidotaceae</taxon>
        <taxon>Crepidotus</taxon>
    </lineage>
</organism>
<dbReference type="InterPro" id="IPR041078">
    <property type="entry name" value="Plavaka"/>
</dbReference>
<dbReference type="OrthoDB" id="3232941at2759"/>
<reference evidence="1" key="1">
    <citation type="submission" date="2020-11" db="EMBL/GenBank/DDBJ databases">
        <authorList>
            <consortium name="DOE Joint Genome Institute"/>
            <person name="Ahrendt S."/>
            <person name="Riley R."/>
            <person name="Andreopoulos W."/>
            <person name="Labutti K."/>
            <person name="Pangilinan J."/>
            <person name="Ruiz-Duenas F.J."/>
            <person name="Barrasa J.M."/>
            <person name="Sanchez-Garcia M."/>
            <person name="Camarero S."/>
            <person name="Miyauchi S."/>
            <person name="Serrano A."/>
            <person name="Linde D."/>
            <person name="Babiker R."/>
            <person name="Drula E."/>
            <person name="Ayuso-Fernandez I."/>
            <person name="Pacheco R."/>
            <person name="Padilla G."/>
            <person name="Ferreira P."/>
            <person name="Barriuso J."/>
            <person name="Kellner H."/>
            <person name="Castanera R."/>
            <person name="Alfaro M."/>
            <person name="Ramirez L."/>
            <person name="Pisabarro A.G."/>
            <person name="Kuo A."/>
            <person name="Tritt A."/>
            <person name="Lipzen A."/>
            <person name="He G."/>
            <person name="Yan M."/>
            <person name="Ng V."/>
            <person name="Cullen D."/>
            <person name="Martin F."/>
            <person name="Rosso M.-N."/>
            <person name="Henrissat B."/>
            <person name="Hibbett D."/>
            <person name="Martinez A.T."/>
            <person name="Grigoriev I.V."/>
        </authorList>
    </citation>
    <scope>NUCLEOTIDE SEQUENCE</scope>
    <source>
        <strain evidence="1">CBS 506.95</strain>
    </source>
</reference>
<evidence type="ECO:0000313" key="1">
    <source>
        <dbReference type="EMBL" id="KAF9533412.1"/>
    </source>
</evidence>
<dbReference type="AlphaFoldDB" id="A0A9P6ER77"/>
<accession>A0A9P6ER77</accession>
<dbReference type="Proteomes" id="UP000807306">
    <property type="component" value="Unassembled WGS sequence"/>
</dbReference>
<keyword evidence="2" id="KW-1185">Reference proteome</keyword>
<proteinExistence type="predicted"/>
<dbReference type="EMBL" id="MU157828">
    <property type="protein sequence ID" value="KAF9533412.1"/>
    <property type="molecule type" value="Genomic_DNA"/>
</dbReference>
<sequence>NPFWEDFPYTNIHASVTPDVLHQIYQGVIKHILGWCTTLLTEKEFDARVRALPPAFGVRHFQNGFSVLSQISGPERKEMTKILLGCLVGKIDNNILIPIRAILDFTYLAQYKAHDADTLGYMETALKTFHRYKKYIIQVKLHPTLDIPKFHSLLHYINAIKDYGTTDNYNTETFERFHIDYAKEGYRASNKRDIFPQMTAWLSRREKISMFDNYLHFLDQDHPLSPSSSTEKPATSTITIAKWPPHPRCPIKTIQDIHSAPHFSEDLKNFLNSFLSHPTSNFRAQLFDLPFERVDVWTQFKLVIPNLQLDIGVDRLLEPDKGTVKALPRSATNPSGRFDTVVVFWGDSAQSTGTDGVFFFKATYLQSNLVV</sequence>
<gene>
    <name evidence="1" type="ORF">CPB83DRAFT_757482</name>
</gene>
<name>A0A9P6ER77_9AGAR</name>
<protein>
    <submittedName>
        <fullName evidence="1">Uncharacterized protein</fullName>
    </submittedName>
</protein>
<dbReference type="Pfam" id="PF18759">
    <property type="entry name" value="Plavaka"/>
    <property type="match status" value="1"/>
</dbReference>
<evidence type="ECO:0000313" key="2">
    <source>
        <dbReference type="Proteomes" id="UP000807306"/>
    </source>
</evidence>
<feature type="non-terminal residue" evidence="1">
    <location>
        <position position="1"/>
    </location>
</feature>
<comment type="caution">
    <text evidence="1">The sequence shown here is derived from an EMBL/GenBank/DDBJ whole genome shotgun (WGS) entry which is preliminary data.</text>
</comment>